<dbReference type="GO" id="GO:0016620">
    <property type="term" value="F:oxidoreductase activity, acting on the aldehyde or oxo group of donors, NAD or NADP as acceptor"/>
    <property type="evidence" value="ECO:0007669"/>
    <property type="project" value="InterPro"/>
</dbReference>
<dbReference type="InterPro" id="IPR016160">
    <property type="entry name" value="Ald_DH_CS_CYS"/>
</dbReference>
<evidence type="ECO:0000313" key="7">
    <source>
        <dbReference type="Proteomes" id="UP000198844"/>
    </source>
</evidence>
<dbReference type="PANTHER" id="PTHR11699">
    <property type="entry name" value="ALDEHYDE DEHYDROGENASE-RELATED"/>
    <property type="match status" value="1"/>
</dbReference>
<dbReference type="EMBL" id="FPBH01000009">
    <property type="protein sequence ID" value="SFU08017.1"/>
    <property type="molecule type" value="Genomic_DNA"/>
</dbReference>
<dbReference type="FunFam" id="3.40.605.10:FF:000026">
    <property type="entry name" value="Aldehyde dehydrogenase, putative"/>
    <property type="match status" value="1"/>
</dbReference>
<dbReference type="FunFam" id="3.40.605.10:FF:000007">
    <property type="entry name" value="NAD/NADP-dependent betaine aldehyde dehydrogenase"/>
    <property type="match status" value="1"/>
</dbReference>
<organism evidence="6 7">
    <name type="scientific">Paraburkholderia aspalathi</name>
    <dbReference type="NCBI Taxonomy" id="1324617"/>
    <lineage>
        <taxon>Bacteria</taxon>
        <taxon>Pseudomonadati</taxon>
        <taxon>Pseudomonadota</taxon>
        <taxon>Betaproteobacteria</taxon>
        <taxon>Burkholderiales</taxon>
        <taxon>Burkholderiaceae</taxon>
        <taxon>Paraburkholderia</taxon>
    </lineage>
</organism>
<evidence type="ECO:0000256" key="3">
    <source>
        <dbReference type="PROSITE-ProRule" id="PRU10007"/>
    </source>
</evidence>
<evidence type="ECO:0000256" key="1">
    <source>
        <dbReference type="ARBA" id="ARBA00009986"/>
    </source>
</evidence>
<dbReference type="InterPro" id="IPR015590">
    <property type="entry name" value="Aldehyde_DH_dom"/>
</dbReference>
<dbReference type="InterPro" id="IPR016163">
    <property type="entry name" value="Ald_DH_C"/>
</dbReference>
<reference evidence="6 7" key="1">
    <citation type="submission" date="2016-10" db="EMBL/GenBank/DDBJ databases">
        <authorList>
            <person name="de Groot N.N."/>
        </authorList>
    </citation>
    <scope>NUCLEOTIDE SEQUENCE [LARGE SCALE GENOMIC DNA]</scope>
    <source>
        <strain evidence="6 7">LMG 27731</strain>
    </source>
</reference>
<dbReference type="Gene3D" id="3.40.309.10">
    <property type="entry name" value="Aldehyde Dehydrogenase, Chain A, domain 2"/>
    <property type="match status" value="1"/>
</dbReference>
<accession>A0A1I7D8M8</accession>
<evidence type="ECO:0000259" key="5">
    <source>
        <dbReference type="Pfam" id="PF00171"/>
    </source>
</evidence>
<dbReference type="InterPro" id="IPR016161">
    <property type="entry name" value="Ald_DH/histidinol_DH"/>
</dbReference>
<dbReference type="PROSITE" id="PS00070">
    <property type="entry name" value="ALDEHYDE_DEHYDR_CYS"/>
    <property type="match status" value="1"/>
</dbReference>
<dbReference type="Proteomes" id="UP000198844">
    <property type="component" value="Unassembled WGS sequence"/>
</dbReference>
<dbReference type="InterPro" id="IPR016162">
    <property type="entry name" value="Ald_DH_N"/>
</dbReference>
<gene>
    <name evidence="6" type="ORF">SAMN05192563_100924</name>
</gene>
<dbReference type="OrthoDB" id="6187633at2"/>
<evidence type="ECO:0000313" key="6">
    <source>
        <dbReference type="EMBL" id="SFU08017.1"/>
    </source>
</evidence>
<evidence type="ECO:0000256" key="2">
    <source>
        <dbReference type="ARBA" id="ARBA00023002"/>
    </source>
</evidence>
<name>A0A1I7D8M8_9BURK</name>
<feature type="domain" description="Aldehyde dehydrogenase" evidence="5">
    <location>
        <begin position="16"/>
        <end position="477"/>
    </location>
</feature>
<dbReference type="PROSITE" id="PS00687">
    <property type="entry name" value="ALDEHYDE_DEHYDR_GLU"/>
    <property type="match status" value="1"/>
</dbReference>
<dbReference type="InterPro" id="IPR029510">
    <property type="entry name" value="Ald_DH_CS_GLU"/>
</dbReference>
<dbReference type="Pfam" id="PF00171">
    <property type="entry name" value="Aldedh"/>
    <property type="match status" value="1"/>
</dbReference>
<dbReference type="CDD" id="cd07114">
    <property type="entry name" value="ALDH_DhaS"/>
    <property type="match status" value="1"/>
</dbReference>
<dbReference type="SUPFAM" id="SSF53720">
    <property type="entry name" value="ALDH-like"/>
    <property type="match status" value="1"/>
</dbReference>
<sequence length="492" mass="53164">MQRYVHYIDGQDAPPQSQRWFESHNPYTGDAWAEIAEGSAGDADLAVQAAHRAFTTGAWPQLTATQRGELLRRLGDLIARDAQKLAATEVRDNGKLFAEMAGQLNYIPQWFYYFGGLADKIEGSVIPLDKKGFFNFTRHEPLGVVAAITPWNSPLLLTAWKIAPALAAGCTAVIKPSEFTSASTLEFVRLFAEAGFPPGVVNVVTGFGRDVGAALVEHPLVRKITFTGADSTGRAINETAARHFKHVSLELGGKSPNIVFADANLDDAVNGAVAGIFAATGQTCIAGSRLLLQDSIYDTFVERLLNLARTARMGDPMSADTQVGPITTRPQYDKVLHYINAAQSEGATLLLGGSAGTRPECGRGWFVEPTIFGDVDNGMRIAQEEVFGPVLSIIRFRDEDDALRIANDVRFGLGSGVWTSDIGRAFRVSERLQAGTVWVNAYRAVSFMSPFGGYKDSGLGRENGAQAIHAYLQTKSVWINTGAGSANPFVMR</sequence>
<feature type="active site" evidence="3">
    <location>
        <position position="250"/>
    </location>
</feature>
<protein>
    <submittedName>
        <fullName evidence="6">Aldehyde dehydrogenase (Acceptor)</fullName>
    </submittedName>
</protein>
<dbReference type="AlphaFoldDB" id="A0A1I7D8M8"/>
<dbReference type="Gene3D" id="3.40.605.10">
    <property type="entry name" value="Aldehyde Dehydrogenase, Chain A, domain 1"/>
    <property type="match status" value="1"/>
</dbReference>
<keyword evidence="2 4" id="KW-0560">Oxidoreductase</keyword>
<proteinExistence type="inferred from homology"/>
<evidence type="ECO:0000256" key="4">
    <source>
        <dbReference type="RuleBase" id="RU003345"/>
    </source>
</evidence>
<comment type="similarity">
    <text evidence="1 4">Belongs to the aldehyde dehydrogenase family.</text>
</comment>
<dbReference type="FunFam" id="3.40.309.10:FF:000012">
    <property type="entry name" value="Betaine aldehyde dehydrogenase"/>
    <property type="match status" value="1"/>
</dbReference>
<dbReference type="RefSeq" id="WP_093635167.1">
    <property type="nucleotide sequence ID" value="NZ_FPBH01000009.1"/>
</dbReference>